<proteinExistence type="predicted"/>
<dbReference type="InterPro" id="IPR016201">
    <property type="entry name" value="PSI"/>
</dbReference>
<name>A0ABQ9YD31_9EUKA</name>
<evidence type="ECO:0000256" key="3">
    <source>
        <dbReference type="SAM" id="Phobius"/>
    </source>
</evidence>
<keyword evidence="3" id="KW-0812">Transmembrane</keyword>
<feature type="signal peptide" evidence="4">
    <location>
        <begin position="1"/>
        <end position="19"/>
    </location>
</feature>
<feature type="transmembrane region" description="Helical" evidence="3">
    <location>
        <begin position="879"/>
        <end position="900"/>
    </location>
</feature>
<keyword evidence="3" id="KW-1133">Transmembrane helix</keyword>
<evidence type="ECO:0000313" key="6">
    <source>
        <dbReference type="EMBL" id="KAK2961504.1"/>
    </source>
</evidence>
<feature type="domain" description="PSI" evidence="5">
    <location>
        <begin position="343"/>
        <end position="395"/>
    </location>
</feature>
<accession>A0ABQ9YD31</accession>
<sequence length="912" mass="100695">MICTIALVLSSFSILKGDGENVWTEVSISDDNFIAHAGTSVISPDDEKILVFGGHKNDQHSNSIRVFDTKAKTIISSEASVTARSYASWDILEGTAYLIGGKDASTAFADIYEYDISSKKFSQKGSLPSSTKICKHATAIGRDATKGEFLVIYGGENHAGTPSKSVFLFIKDSGSSFQPFKITIENKPNIPYDGCSLTFWKSNENVHYFVITGGTDKTKSEKVVFGLLKITINRSTPSLSSGVITPLPIRPVGIAQRTGHLSVKFGSHILFWGGCTDSSLFEMYSIEDKSYHSFQPLKSSILPPPLREFGFVSIPNDGIYVISGFDLSTNQVSNKIYKYKPDPCYSFKDCGTCAGTHSNLQCAWCASKHTCLLFNSQELSTETCDHLIRGSQSCVTCRAETETESSLSCSECISTQGCGWCQDTHSSPGDYFGCFHGHGSGPYVGSCKQWVYKKDPLNPHALTCESVKPTVSFSYPKQDQIVIPTESLAIQWEFDHDVVGFFNLYEVDLENPSKRNLIKDSITAAQVGNYMINFDESKNGKNLRYELDLFSIYDGSVAYTFKSPSFYVKTPQISFTHPVKTDRVSKNKPFTVVWKTDKYINPILLGVYYSTDTTNALQLETNLELQDGQFSWTIPSHLKANKEYIIIMRSLDTGIALAYSDHFTLRNDDSDIVITSPPESVLALVGGQECLIKWKVDGISTGTKQGVHLYNANNPDNLILVKVLSDEVEPLTEVKWIVDVVESAKYIIRVEDSDNFVHSDSHPINIEGTTLQASLTKNNKIVNTPIVFGETIDITWTYKGQPADFDIWAINETSKLGKSIVRAASKDGTFKWLVNDTFVNSGAYTIQIERADATTIQTSMGPLRLAAPGSIVVRSYGSFAALLVLATFLVVGFIVFYCIYFKSYSIGGVKPM</sequence>
<evidence type="ECO:0000259" key="5">
    <source>
        <dbReference type="SMART" id="SM00423"/>
    </source>
</evidence>
<feature type="domain" description="PSI" evidence="5">
    <location>
        <begin position="396"/>
        <end position="448"/>
    </location>
</feature>
<keyword evidence="1 4" id="KW-0732">Signal</keyword>
<organism evidence="6 7">
    <name type="scientific">Blattamonas nauphoetae</name>
    <dbReference type="NCBI Taxonomy" id="2049346"/>
    <lineage>
        <taxon>Eukaryota</taxon>
        <taxon>Metamonada</taxon>
        <taxon>Preaxostyla</taxon>
        <taxon>Oxymonadida</taxon>
        <taxon>Blattamonas</taxon>
    </lineage>
</organism>
<feature type="chain" id="PRO_5045555883" description="PSI domain-containing protein" evidence="4">
    <location>
        <begin position="20"/>
        <end position="912"/>
    </location>
</feature>
<dbReference type="Pfam" id="PF10342">
    <property type="entry name" value="Kre9_KNH"/>
    <property type="match status" value="1"/>
</dbReference>
<dbReference type="SUPFAM" id="SSF117281">
    <property type="entry name" value="Kelch motif"/>
    <property type="match status" value="1"/>
</dbReference>
<dbReference type="PANTHER" id="PTHR45632">
    <property type="entry name" value="LD33804P"/>
    <property type="match status" value="1"/>
</dbReference>
<gene>
    <name evidence="6" type="ORF">BLNAU_3626</name>
</gene>
<keyword evidence="3" id="KW-0472">Membrane</keyword>
<reference evidence="6 7" key="1">
    <citation type="journal article" date="2022" name="bioRxiv">
        <title>Genomics of Preaxostyla Flagellates Illuminates Evolutionary Transitions and the Path Towards Mitochondrial Loss.</title>
        <authorList>
            <person name="Novak L.V.F."/>
            <person name="Treitli S.C."/>
            <person name="Pyrih J."/>
            <person name="Halakuc P."/>
            <person name="Pipaliya S.V."/>
            <person name="Vacek V."/>
            <person name="Brzon O."/>
            <person name="Soukal P."/>
            <person name="Eme L."/>
            <person name="Dacks J.B."/>
            <person name="Karnkowska A."/>
            <person name="Elias M."/>
            <person name="Hampl V."/>
        </authorList>
    </citation>
    <scope>NUCLEOTIDE SEQUENCE [LARGE SCALE GENOMIC DNA]</scope>
    <source>
        <strain evidence="6">NAU3</strain>
        <tissue evidence="6">Gut</tissue>
    </source>
</reference>
<dbReference type="Gene3D" id="2.120.10.80">
    <property type="entry name" value="Kelch-type beta propeller"/>
    <property type="match status" value="2"/>
</dbReference>
<dbReference type="Pfam" id="PF24681">
    <property type="entry name" value="Kelch_KLHDC2_KLHL20_DRC7"/>
    <property type="match status" value="1"/>
</dbReference>
<dbReference type="InterPro" id="IPR018466">
    <property type="entry name" value="Kre9/Knh1-like_N"/>
</dbReference>
<protein>
    <recommendedName>
        <fullName evidence="5">PSI domain-containing protein</fullName>
    </recommendedName>
</protein>
<dbReference type="SMART" id="SM00423">
    <property type="entry name" value="PSI"/>
    <property type="match status" value="2"/>
</dbReference>
<comment type="caution">
    <text evidence="6">The sequence shown here is derived from an EMBL/GenBank/DDBJ whole genome shotgun (WGS) entry which is preliminary data.</text>
</comment>
<evidence type="ECO:0000256" key="4">
    <source>
        <dbReference type="SAM" id="SignalP"/>
    </source>
</evidence>
<evidence type="ECO:0000313" key="7">
    <source>
        <dbReference type="Proteomes" id="UP001281761"/>
    </source>
</evidence>
<dbReference type="InterPro" id="IPR015915">
    <property type="entry name" value="Kelch-typ_b-propeller"/>
</dbReference>
<keyword evidence="7" id="KW-1185">Reference proteome</keyword>
<keyword evidence="2" id="KW-0325">Glycoprotein</keyword>
<evidence type="ECO:0000256" key="1">
    <source>
        <dbReference type="ARBA" id="ARBA00022729"/>
    </source>
</evidence>
<evidence type="ECO:0000256" key="2">
    <source>
        <dbReference type="ARBA" id="ARBA00023180"/>
    </source>
</evidence>
<dbReference type="EMBL" id="JARBJD010000016">
    <property type="protein sequence ID" value="KAK2961504.1"/>
    <property type="molecule type" value="Genomic_DNA"/>
</dbReference>
<dbReference type="Proteomes" id="UP001281761">
    <property type="component" value="Unassembled WGS sequence"/>
</dbReference>